<comment type="caution">
    <text evidence="7">The sequence shown here is derived from an EMBL/GenBank/DDBJ whole genome shotgun (WGS) entry which is preliminary data.</text>
</comment>
<dbReference type="InterPro" id="IPR044692">
    <property type="entry name" value="WPP1/2/3"/>
</dbReference>
<dbReference type="AlphaFoldDB" id="A0A540KXL7"/>
<evidence type="ECO:0000256" key="4">
    <source>
        <dbReference type="ARBA" id="ARBA00023242"/>
    </source>
</evidence>
<feature type="domain" description="WPP" evidence="6">
    <location>
        <begin position="63"/>
        <end position="118"/>
    </location>
</feature>
<dbReference type="InterPro" id="IPR038214">
    <property type="entry name" value="WPP_sf"/>
</dbReference>
<name>A0A540KXL7_MALBA</name>
<evidence type="ECO:0000313" key="7">
    <source>
        <dbReference type="EMBL" id="TQD78970.1"/>
    </source>
</evidence>
<evidence type="ECO:0000256" key="2">
    <source>
        <dbReference type="ARBA" id="ARBA00004496"/>
    </source>
</evidence>
<reference evidence="7 8" key="1">
    <citation type="journal article" date="2019" name="G3 (Bethesda)">
        <title>Sequencing of a Wild Apple (Malus baccata) Genome Unravels the Differences Between Cultivated and Wild Apple Species Regarding Disease Resistance and Cold Tolerance.</title>
        <authorList>
            <person name="Chen X."/>
        </authorList>
    </citation>
    <scope>NUCLEOTIDE SEQUENCE [LARGE SCALE GENOMIC DNA]</scope>
    <source>
        <strain evidence="8">cv. Shandingzi</strain>
        <tissue evidence="7">Leaves</tissue>
    </source>
</reference>
<sequence length="151" mass="16736">MYHRCITVCYAINAESFRSLELHLTYELFSPLGCVGSNPSAMSIMVKIYGVHACHHSHEFRRMSFKFEARDPDLQNPAVSSASSPPLIEEDEIQILQVYSKEISKRMLDIVKSRNAVASVAQNDTTESETASSTVESTAATASKVAKAKEY</sequence>
<evidence type="ECO:0000256" key="3">
    <source>
        <dbReference type="ARBA" id="ARBA00022490"/>
    </source>
</evidence>
<dbReference type="GO" id="GO:0000278">
    <property type="term" value="P:mitotic cell cycle"/>
    <property type="evidence" value="ECO:0007669"/>
    <property type="project" value="InterPro"/>
</dbReference>
<dbReference type="PANTHER" id="PTHR34362">
    <property type="entry name" value="WPP DOMAIN-CONTAINING PROTEIN 1-RELATED"/>
    <property type="match status" value="1"/>
</dbReference>
<dbReference type="PANTHER" id="PTHR34362:SF1">
    <property type="entry name" value="WPP DOMAIN-CONTAINING PROTEIN 1-RELATED"/>
    <property type="match status" value="1"/>
</dbReference>
<dbReference type="GO" id="GO:0048527">
    <property type="term" value="P:lateral root development"/>
    <property type="evidence" value="ECO:0007669"/>
    <property type="project" value="InterPro"/>
</dbReference>
<accession>A0A540KXL7</accession>
<dbReference type="STRING" id="106549.A0A540KXL7"/>
<keyword evidence="4" id="KW-0539">Nucleus</keyword>
<dbReference type="Gene3D" id="1.10.246.200">
    <property type="entry name" value="WPP domain"/>
    <property type="match status" value="1"/>
</dbReference>
<evidence type="ECO:0000256" key="1">
    <source>
        <dbReference type="ARBA" id="ARBA00004123"/>
    </source>
</evidence>
<dbReference type="EMBL" id="VIEB01000880">
    <property type="protein sequence ID" value="TQD78970.1"/>
    <property type="molecule type" value="Genomic_DNA"/>
</dbReference>
<gene>
    <name evidence="7" type="ORF">C1H46_035447</name>
</gene>
<keyword evidence="3" id="KW-0963">Cytoplasm</keyword>
<protein>
    <recommendedName>
        <fullName evidence="6">WPP domain-containing protein</fullName>
    </recommendedName>
</protein>
<feature type="region of interest" description="Disordered" evidence="5">
    <location>
        <begin position="119"/>
        <end position="151"/>
    </location>
</feature>
<comment type="subcellular location">
    <subcellularLocation>
        <location evidence="2">Cytoplasm</location>
    </subcellularLocation>
    <subcellularLocation>
        <location evidence="1">Nucleus</location>
    </subcellularLocation>
</comment>
<evidence type="ECO:0000313" key="8">
    <source>
        <dbReference type="Proteomes" id="UP000315295"/>
    </source>
</evidence>
<dbReference type="GO" id="GO:0005737">
    <property type="term" value="C:cytoplasm"/>
    <property type="evidence" value="ECO:0007669"/>
    <property type="project" value="UniProtKB-SubCell"/>
</dbReference>
<dbReference type="InterPro" id="IPR025265">
    <property type="entry name" value="WPP_dom"/>
</dbReference>
<dbReference type="GO" id="GO:0005634">
    <property type="term" value="C:nucleus"/>
    <property type="evidence" value="ECO:0007669"/>
    <property type="project" value="UniProtKB-SubCell"/>
</dbReference>
<evidence type="ECO:0000259" key="6">
    <source>
        <dbReference type="Pfam" id="PF13943"/>
    </source>
</evidence>
<feature type="compositionally biased region" description="Low complexity" evidence="5">
    <location>
        <begin position="128"/>
        <end position="145"/>
    </location>
</feature>
<keyword evidence="8" id="KW-1185">Reference proteome</keyword>
<proteinExistence type="predicted"/>
<dbReference type="Pfam" id="PF13943">
    <property type="entry name" value="WPP"/>
    <property type="match status" value="1"/>
</dbReference>
<organism evidence="7 8">
    <name type="scientific">Malus baccata</name>
    <name type="common">Siberian crab apple</name>
    <name type="synonym">Pyrus baccata</name>
    <dbReference type="NCBI Taxonomy" id="106549"/>
    <lineage>
        <taxon>Eukaryota</taxon>
        <taxon>Viridiplantae</taxon>
        <taxon>Streptophyta</taxon>
        <taxon>Embryophyta</taxon>
        <taxon>Tracheophyta</taxon>
        <taxon>Spermatophyta</taxon>
        <taxon>Magnoliopsida</taxon>
        <taxon>eudicotyledons</taxon>
        <taxon>Gunneridae</taxon>
        <taxon>Pentapetalae</taxon>
        <taxon>rosids</taxon>
        <taxon>fabids</taxon>
        <taxon>Rosales</taxon>
        <taxon>Rosaceae</taxon>
        <taxon>Amygdaloideae</taxon>
        <taxon>Maleae</taxon>
        <taxon>Malus</taxon>
    </lineage>
</organism>
<dbReference type="Proteomes" id="UP000315295">
    <property type="component" value="Unassembled WGS sequence"/>
</dbReference>
<evidence type="ECO:0000256" key="5">
    <source>
        <dbReference type="SAM" id="MobiDB-lite"/>
    </source>
</evidence>